<organism evidence="1 2">
    <name type="scientific">Solanum pinnatisectum</name>
    <name type="common">tansyleaf nightshade</name>
    <dbReference type="NCBI Taxonomy" id="50273"/>
    <lineage>
        <taxon>Eukaryota</taxon>
        <taxon>Viridiplantae</taxon>
        <taxon>Streptophyta</taxon>
        <taxon>Embryophyta</taxon>
        <taxon>Tracheophyta</taxon>
        <taxon>Spermatophyta</taxon>
        <taxon>Magnoliopsida</taxon>
        <taxon>eudicotyledons</taxon>
        <taxon>Gunneridae</taxon>
        <taxon>Pentapetalae</taxon>
        <taxon>asterids</taxon>
        <taxon>lamiids</taxon>
        <taxon>Solanales</taxon>
        <taxon>Solanaceae</taxon>
        <taxon>Solanoideae</taxon>
        <taxon>Solaneae</taxon>
        <taxon>Solanum</taxon>
    </lineage>
</organism>
<name>A0AAV9KSD1_9SOLN</name>
<dbReference type="Proteomes" id="UP001311915">
    <property type="component" value="Unassembled WGS sequence"/>
</dbReference>
<evidence type="ECO:0000313" key="1">
    <source>
        <dbReference type="EMBL" id="KAK4715325.1"/>
    </source>
</evidence>
<dbReference type="EMBL" id="JAWPEI010000009">
    <property type="protein sequence ID" value="KAK4715325.1"/>
    <property type="molecule type" value="Genomic_DNA"/>
</dbReference>
<reference evidence="1 2" key="1">
    <citation type="submission" date="2023-10" db="EMBL/GenBank/DDBJ databases">
        <title>Genome-Wide Identification Analysis in wild type Solanum Pinnatisectum Reveals Some Genes Defensing Phytophthora Infestans.</title>
        <authorList>
            <person name="Sun C."/>
        </authorList>
    </citation>
    <scope>NUCLEOTIDE SEQUENCE [LARGE SCALE GENOMIC DNA]</scope>
    <source>
        <strain evidence="1">LQN</strain>
        <tissue evidence="1">Leaf</tissue>
    </source>
</reference>
<proteinExistence type="predicted"/>
<protein>
    <submittedName>
        <fullName evidence="1">Uncharacterized protein</fullName>
    </submittedName>
</protein>
<sequence>MNSEIPVGLSPVEIAQLHRETEEKTAQCGRLLQEICGQAKELVVRQAAGRAHAREIRRCR</sequence>
<accession>A0AAV9KSD1</accession>
<evidence type="ECO:0000313" key="2">
    <source>
        <dbReference type="Proteomes" id="UP001311915"/>
    </source>
</evidence>
<comment type="caution">
    <text evidence="1">The sequence shown here is derived from an EMBL/GenBank/DDBJ whole genome shotgun (WGS) entry which is preliminary data.</text>
</comment>
<keyword evidence="2" id="KW-1185">Reference proteome</keyword>
<gene>
    <name evidence="1" type="ORF">R3W88_013663</name>
</gene>
<dbReference type="AlphaFoldDB" id="A0AAV9KSD1"/>